<evidence type="ECO:0000256" key="1">
    <source>
        <dbReference type="SAM" id="MobiDB-lite"/>
    </source>
</evidence>
<protein>
    <submittedName>
        <fullName evidence="3">Transposase</fullName>
    </submittedName>
</protein>
<dbReference type="Proteomes" id="UP000008372">
    <property type="component" value="Unassembled WGS sequence"/>
</dbReference>
<dbReference type="Pfam" id="PF13551">
    <property type="entry name" value="HTH_29"/>
    <property type="match status" value="1"/>
</dbReference>
<sequence>MRMRLLAVAHFKAGKNKAEVARTLNVSRRMVNEWVAKYLKGGISALESKKPSGRPCHLTEQQKVALIDYIEKQSHTCKGGRLNGEMLQSYIQQVFAVNYHQNSIYNLLKSLGISWTTSRSKHPKQSKEAQDEFKKTAN</sequence>
<gene>
    <name evidence="3" type="ORF">GAGA_2933</name>
</gene>
<feature type="region of interest" description="Disordered" evidence="1">
    <location>
        <begin position="118"/>
        <end position="138"/>
    </location>
</feature>
<dbReference type="InterPro" id="IPR025959">
    <property type="entry name" value="Winged_HTH_dom"/>
</dbReference>
<comment type="caution">
    <text evidence="3">The sequence shown here is derived from an EMBL/GenBank/DDBJ whole genome shotgun (WGS) entry which is preliminary data.</text>
</comment>
<evidence type="ECO:0000259" key="2">
    <source>
        <dbReference type="Pfam" id="PF13592"/>
    </source>
</evidence>
<dbReference type="Pfam" id="PF13592">
    <property type="entry name" value="HTH_33"/>
    <property type="match status" value="1"/>
</dbReference>
<name>A0ABQ0I8S9_9ALTE</name>
<reference evidence="3 4" key="1">
    <citation type="journal article" date="2014" name="Environ. Microbiol.">
        <title>Comparative genomics of the marine bacterial genus Glaciecola reveals the high degree of genomic diversity and genomic characteristic for cold adaptation.</title>
        <authorList>
            <person name="Qin Q.L."/>
            <person name="Xie B.B."/>
            <person name="Yu Y."/>
            <person name="Shu Y.L."/>
            <person name="Rong J.C."/>
            <person name="Zhang Y.J."/>
            <person name="Zhao D.L."/>
            <person name="Chen X.L."/>
            <person name="Zhang X.Y."/>
            <person name="Chen B."/>
            <person name="Zhou B.C."/>
            <person name="Zhang Y.Z."/>
        </authorList>
    </citation>
    <scope>NUCLEOTIDE SEQUENCE [LARGE SCALE GENOMIC DNA]</scope>
    <source>
        <strain evidence="3 4">NO2</strain>
    </source>
</reference>
<feature type="domain" description="Winged helix-turn helix" evidence="2">
    <location>
        <begin position="80"/>
        <end position="136"/>
    </location>
</feature>
<dbReference type="EMBL" id="BAEK01000046">
    <property type="protein sequence ID" value="GAC05767.1"/>
    <property type="molecule type" value="Genomic_DNA"/>
</dbReference>
<evidence type="ECO:0000313" key="4">
    <source>
        <dbReference type="Proteomes" id="UP000008372"/>
    </source>
</evidence>
<keyword evidence="4" id="KW-1185">Reference proteome</keyword>
<organism evidence="3 4">
    <name type="scientific">Paraglaciecola agarilytica NO2</name>
    <dbReference type="NCBI Taxonomy" id="1125747"/>
    <lineage>
        <taxon>Bacteria</taxon>
        <taxon>Pseudomonadati</taxon>
        <taxon>Pseudomonadota</taxon>
        <taxon>Gammaproteobacteria</taxon>
        <taxon>Alteromonadales</taxon>
        <taxon>Alteromonadaceae</taxon>
        <taxon>Paraglaciecola</taxon>
    </lineage>
</organism>
<accession>A0ABQ0I8S9</accession>
<evidence type="ECO:0000313" key="3">
    <source>
        <dbReference type="EMBL" id="GAC05767.1"/>
    </source>
</evidence>
<dbReference type="SUPFAM" id="SSF46689">
    <property type="entry name" value="Homeodomain-like"/>
    <property type="match status" value="1"/>
</dbReference>
<dbReference type="InterPro" id="IPR009057">
    <property type="entry name" value="Homeodomain-like_sf"/>
</dbReference>
<feature type="compositionally biased region" description="Basic and acidic residues" evidence="1">
    <location>
        <begin position="125"/>
        <end position="138"/>
    </location>
</feature>
<proteinExistence type="predicted"/>